<keyword evidence="2" id="KW-1185">Reference proteome</keyword>
<dbReference type="EMBL" id="JAVIZJ010000006">
    <property type="protein sequence ID" value="MDR6210755.1"/>
    <property type="molecule type" value="Genomic_DNA"/>
</dbReference>
<evidence type="ECO:0000313" key="2">
    <source>
        <dbReference type="Proteomes" id="UP001261666"/>
    </source>
</evidence>
<organism evidence="1 2">
    <name type="scientific">Nocardioides zeae</name>
    <dbReference type="NCBI Taxonomy" id="1457234"/>
    <lineage>
        <taxon>Bacteria</taxon>
        <taxon>Bacillati</taxon>
        <taxon>Actinomycetota</taxon>
        <taxon>Actinomycetes</taxon>
        <taxon>Propionibacteriales</taxon>
        <taxon>Nocardioidaceae</taxon>
        <taxon>Nocardioides</taxon>
    </lineage>
</organism>
<proteinExistence type="predicted"/>
<evidence type="ECO:0000313" key="1">
    <source>
        <dbReference type="EMBL" id="MDR6210755.1"/>
    </source>
</evidence>
<protein>
    <submittedName>
        <fullName evidence="1">Alkylation response protein AidB-like acyl-CoA dehydrogenase</fullName>
    </submittedName>
</protein>
<accession>A0ACC6IJ25</accession>
<comment type="caution">
    <text evidence="1">The sequence shown here is derived from an EMBL/GenBank/DDBJ whole genome shotgun (WGS) entry which is preliminary data.</text>
</comment>
<sequence length="387" mass="40271">MSAPDRLPLLWPDSDPAVLAPVPEHEDLRAVARSIVEKHGDLEQLLGAVESGQVPTEVWRRLTAELDLTAIAVPEAQGGAGFGLRELVVVLEETGAALVPDPVLSSAVLGLQALLLADDPAVVEGVLAHALAGSALVTHAWGHADALRLEGATASGRLHRVLDAVGATHLVAPAVGPEGQVLVLVDLAAADVTPLEHVDVTRRLGDVVLEGASARVLVGPDGVDDAKRRLTVLRQVAVAAEHAGMVARLLDMTVAHVTTRQQFGRPIGSFQAVKHRLADVLVARERCRSAVRYAAARVDDDVAAGHDLGGAEVAAAVAAAVGTEAVLAAAHEAVQLHGGIGFTWEHPAHRYLRRALGDEAQFGSARDHRARLAALLAVPGSTPLEVS</sequence>
<name>A0ACC6IJ25_9ACTN</name>
<reference evidence="1" key="1">
    <citation type="submission" date="2023-08" db="EMBL/GenBank/DDBJ databases">
        <title>Functional and genomic diversity of the sorghum phyllosphere microbiome.</title>
        <authorList>
            <person name="Shade A."/>
        </authorList>
    </citation>
    <scope>NUCLEOTIDE SEQUENCE</scope>
    <source>
        <strain evidence="1">SORGH_AS_0885</strain>
    </source>
</reference>
<dbReference type="Proteomes" id="UP001261666">
    <property type="component" value="Unassembled WGS sequence"/>
</dbReference>
<gene>
    <name evidence="1" type="ORF">QE364_002470</name>
</gene>